<keyword evidence="3" id="KW-1185">Reference proteome</keyword>
<dbReference type="EMBL" id="CADEAL010002190">
    <property type="protein sequence ID" value="CAB1438641.1"/>
    <property type="molecule type" value="Genomic_DNA"/>
</dbReference>
<proteinExistence type="predicted"/>
<evidence type="ECO:0000313" key="2">
    <source>
        <dbReference type="EMBL" id="CAB1438641.1"/>
    </source>
</evidence>
<dbReference type="Proteomes" id="UP001153269">
    <property type="component" value="Unassembled WGS sequence"/>
</dbReference>
<evidence type="ECO:0000256" key="1">
    <source>
        <dbReference type="SAM" id="MobiDB-lite"/>
    </source>
</evidence>
<evidence type="ECO:0000313" key="3">
    <source>
        <dbReference type="Proteomes" id="UP001153269"/>
    </source>
</evidence>
<name>A0A9N7UUX0_PLEPL</name>
<sequence>MAALGCNGSHGGREKFSFVESASGLKRVEQTKRLSSVSSRLLFTGTRNNLSYSSARWRRTDQTWRGASERDGGVGGAADRRQVEQASADCQQPSVTAAFN</sequence>
<feature type="region of interest" description="Disordered" evidence="1">
    <location>
        <begin position="63"/>
        <end position="100"/>
    </location>
</feature>
<feature type="compositionally biased region" description="Polar residues" evidence="1">
    <location>
        <begin position="84"/>
        <end position="100"/>
    </location>
</feature>
<dbReference type="AlphaFoldDB" id="A0A9N7UUX0"/>
<accession>A0A9N7UUX0</accession>
<comment type="caution">
    <text evidence="2">The sequence shown here is derived from an EMBL/GenBank/DDBJ whole genome shotgun (WGS) entry which is preliminary data.</text>
</comment>
<gene>
    <name evidence="2" type="ORF">PLEPLA_LOCUS26529</name>
</gene>
<protein>
    <submittedName>
        <fullName evidence="2">Uncharacterized protein</fullName>
    </submittedName>
</protein>
<organism evidence="2 3">
    <name type="scientific">Pleuronectes platessa</name>
    <name type="common">European plaice</name>
    <dbReference type="NCBI Taxonomy" id="8262"/>
    <lineage>
        <taxon>Eukaryota</taxon>
        <taxon>Metazoa</taxon>
        <taxon>Chordata</taxon>
        <taxon>Craniata</taxon>
        <taxon>Vertebrata</taxon>
        <taxon>Euteleostomi</taxon>
        <taxon>Actinopterygii</taxon>
        <taxon>Neopterygii</taxon>
        <taxon>Teleostei</taxon>
        <taxon>Neoteleostei</taxon>
        <taxon>Acanthomorphata</taxon>
        <taxon>Carangaria</taxon>
        <taxon>Pleuronectiformes</taxon>
        <taxon>Pleuronectoidei</taxon>
        <taxon>Pleuronectidae</taxon>
        <taxon>Pleuronectes</taxon>
    </lineage>
</organism>
<feature type="compositionally biased region" description="Basic and acidic residues" evidence="1">
    <location>
        <begin position="63"/>
        <end position="83"/>
    </location>
</feature>
<reference evidence="2" key="1">
    <citation type="submission" date="2020-03" db="EMBL/GenBank/DDBJ databases">
        <authorList>
            <person name="Weist P."/>
        </authorList>
    </citation>
    <scope>NUCLEOTIDE SEQUENCE</scope>
</reference>